<accession>A0A5B8A1J2</accession>
<dbReference type="Gene3D" id="3.30.470.20">
    <property type="entry name" value="ATP-grasp fold, B domain"/>
    <property type="match status" value="2"/>
</dbReference>
<sequence>MKIIDLRTMRGPSYFSVKHHKLIVMKVDLEDFADKWSNAVAGLAGRLTKLFPELGKSRVVSDSVKQSAKNPPLTKEQLADGEPLGHVIQHVALELQRLAGMPVYWGKSYPAHEAGVEFVVFAYQEERAGRVAAEAAVEIVESLCRKQKTDIKGIVNELHDIREQEFFGPSTYSIVAEAASRGIPYIQLKNSNIIQLGYGVNQKRIWATTTTYTSHAGVEIAGNKNRTKAMLRDAGVPVPRGTTVYSPEGLRDAIDELGFPIVTKPLDGNHGKGATINISNWKEALAGFKAAQVYSRAVIVEQFVTGFDYRLLVVNGKLIAAAKRTPAAVVGDGESTIQQLIDKVNRDPRRGVGHEKVLTAIKADKHTMAILKARELTLKSVLPQGETLYLKSTANISTGGTASDVTDLVDPYNVLLAERVAGIIGLDICGIDLLTTDIAIPLNETRGAVIEVNAAPGFRMHISPTEGLPRNVAAPVVDMLFPPTSESRIPIIAITGTNGKTTTTRLIAHIVAAQGYKVGFTTTDGIYIQGKQLQKGDCTGGQSAEFVLKDPTVNYAVLETARGGMLRSGLGFTSCDIAVVTNVAADHLGMRDIHTVEEMANVKAVLPRTVKKDGWAVLNADDELVFGMCRQLDCRVALFSMNENNPRILDHVENGGVAAVYEEGYITIYKNSYKLRIDRAAEFPITFGGRATFNIENSLAAALSAYLAGFGRDEIKTALRTFVPSATKTPGRMNVYRFPDFEVIVDYAHNTAGIEKFAEFLDNTPATHKVGVVSGLGDRREEDTIGFSRVIGRICDEVILRQDRDLRGKTAEEIRTLMEHGLRLDKPDLPITYIEDEMQAIDHILTTAQKGSVIVMLTENISGTLKKLDSYEASLMEKTAK</sequence>
<dbReference type="Gene3D" id="3.40.1190.10">
    <property type="entry name" value="Mur-like, catalytic domain"/>
    <property type="match status" value="1"/>
</dbReference>
<comment type="subunit">
    <text evidence="3">Homodimer.</text>
</comment>
<dbReference type="EMBL" id="CP040896">
    <property type="protein sequence ID" value="QDA61158.1"/>
    <property type="molecule type" value="Genomic_DNA"/>
</dbReference>
<dbReference type="PROSITE" id="PS50975">
    <property type="entry name" value="ATP_GRASP"/>
    <property type="match status" value="1"/>
</dbReference>
<dbReference type="AlphaFoldDB" id="A0A5B8A1J2"/>
<dbReference type="InterPro" id="IPR036565">
    <property type="entry name" value="Mur-like_cat_sf"/>
</dbReference>
<dbReference type="KEGG" id="hyj:FHG12_14075"/>
<evidence type="ECO:0000256" key="9">
    <source>
        <dbReference type="ARBA" id="ARBA00022840"/>
    </source>
</evidence>
<dbReference type="InterPro" id="IPR011810">
    <property type="entry name" value="Cya_phycin_syn"/>
</dbReference>
<dbReference type="InterPro" id="IPR003135">
    <property type="entry name" value="ATP-grasp_carboxylate-amine"/>
</dbReference>
<dbReference type="InterPro" id="IPR004101">
    <property type="entry name" value="Mur_ligase_C"/>
</dbReference>
<dbReference type="InterPro" id="IPR013221">
    <property type="entry name" value="Mur_ligase_cen"/>
</dbReference>
<evidence type="ECO:0000256" key="1">
    <source>
        <dbReference type="ARBA" id="ARBA00003184"/>
    </source>
</evidence>
<evidence type="ECO:0000256" key="10">
    <source>
        <dbReference type="ARBA" id="ARBA00031353"/>
    </source>
</evidence>
<dbReference type="NCBIfam" id="NF010623">
    <property type="entry name" value="PRK14016.1"/>
    <property type="match status" value="1"/>
</dbReference>
<evidence type="ECO:0000256" key="13">
    <source>
        <dbReference type="PROSITE-ProRule" id="PRU00409"/>
    </source>
</evidence>
<dbReference type="PANTHER" id="PTHR23135:SF18">
    <property type="entry name" value="CYANOPHYCIN SYNTHETASE"/>
    <property type="match status" value="1"/>
</dbReference>
<evidence type="ECO:0000313" key="16">
    <source>
        <dbReference type="Proteomes" id="UP000305398"/>
    </source>
</evidence>
<organism evidence="15 16">
    <name type="scientific">Hymenobacter jejuensis</name>
    <dbReference type="NCBI Taxonomy" id="2502781"/>
    <lineage>
        <taxon>Bacteria</taxon>
        <taxon>Pseudomonadati</taxon>
        <taxon>Bacteroidota</taxon>
        <taxon>Cytophagia</taxon>
        <taxon>Cytophagales</taxon>
        <taxon>Hymenobacteraceae</taxon>
        <taxon>Hymenobacter</taxon>
    </lineage>
</organism>
<evidence type="ECO:0000256" key="2">
    <source>
        <dbReference type="ARBA" id="ARBA00009060"/>
    </source>
</evidence>
<evidence type="ECO:0000256" key="7">
    <source>
        <dbReference type="ARBA" id="ARBA00022598"/>
    </source>
</evidence>
<evidence type="ECO:0000256" key="12">
    <source>
        <dbReference type="ARBA" id="ARBA00048425"/>
    </source>
</evidence>
<dbReference type="PANTHER" id="PTHR23135">
    <property type="entry name" value="MUR LIGASE FAMILY MEMBER"/>
    <property type="match status" value="1"/>
</dbReference>
<dbReference type="InterPro" id="IPR018109">
    <property type="entry name" value="Folylpolyglutamate_synth_CS"/>
</dbReference>
<dbReference type="Pfam" id="PF02875">
    <property type="entry name" value="Mur_ligase_C"/>
    <property type="match status" value="1"/>
</dbReference>
<gene>
    <name evidence="15" type="primary">cphA</name>
    <name evidence="15" type="ORF">FHG12_14075</name>
</gene>
<dbReference type="SUPFAM" id="SSF56059">
    <property type="entry name" value="Glutathione synthetase ATP-binding domain-like"/>
    <property type="match status" value="1"/>
</dbReference>
<evidence type="ECO:0000313" key="15">
    <source>
        <dbReference type="EMBL" id="QDA61158.1"/>
    </source>
</evidence>
<dbReference type="InterPro" id="IPR036615">
    <property type="entry name" value="Mur_ligase_C_dom_sf"/>
</dbReference>
<dbReference type="PROSITE" id="PS01011">
    <property type="entry name" value="FOLYLPOLYGLU_SYNT_1"/>
    <property type="match status" value="1"/>
</dbReference>
<dbReference type="EC" id="6.3.2.29" evidence="5"/>
<dbReference type="GO" id="GO:0004326">
    <property type="term" value="F:tetrahydrofolylpolyglutamate synthase activity"/>
    <property type="evidence" value="ECO:0007669"/>
    <property type="project" value="InterPro"/>
</dbReference>
<dbReference type="Pfam" id="PF08245">
    <property type="entry name" value="Mur_ligase_M"/>
    <property type="match status" value="1"/>
</dbReference>
<feature type="domain" description="ATP-grasp" evidence="14">
    <location>
        <begin position="228"/>
        <end position="481"/>
    </location>
</feature>
<dbReference type="GO" id="GO:0046872">
    <property type="term" value="F:metal ion binding"/>
    <property type="evidence" value="ECO:0007669"/>
    <property type="project" value="InterPro"/>
</dbReference>
<dbReference type="GO" id="GO:0005524">
    <property type="term" value="F:ATP binding"/>
    <property type="evidence" value="ECO:0007669"/>
    <property type="project" value="UniProtKB-UniRule"/>
</dbReference>
<comment type="catalytic activity">
    <reaction evidence="11">
        <text>[L-4-(L-arginin-2-N-yl)aspartate](n)-L-aspartate + L-arginine + ATP = [L-4-(L-arginin-2-N-yl)aspartate](n+1) + ADP + phosphate + H(+)</text>
        <dbReference type="Rhea" id="RHEA:23888"/>
        <dbReference type="Rhea" id="RHEA-COMP:13732"/>
        <dbReference type="Rhea" id="RHEA-COMP:13733"/>
        <dbReference type="ChEBI" id="CHEBI:15378"/>
        <dbReference type="ChEBI" id="CHEBI:30616"/>
        <dbReference type="ChEBI" id="CHEBI:32682"/>
        <dbReference type="ChEBI" id="CHEBI:43474"/>
        <dbReference type="ChEBI" id="CHEBI:137986"/>
        <dbReference type="ChEBI" id="CHEBI:137990"/>
        <dbReference type="ChEBI" id="CHEBI:456216"/>
        <dbReference type="EC" id="6.3.2.30"/>
    </reaction>
</comment>
<dbReference type="GO" id="GO:0071160">
    <property type="term" value="F:cyanophycin synthetase activity (L-aspartate-adding)"/>
    <property type="evidence" value="ECO:0007669"/>
    <property type="project" value="UniProtKB-EC"/>
</dbReference>
<evidence type="ECO:0000256" key="11">
    <source>
        <dbReference type="ARBA" id="ARBA00048094"/>
    </source>
</evidence>
<proteinExistence type="inferred from homology"/>
<comment type="function">
    <text evidence="1">Catalyzes the ATP-dependent polymerization of arginine and aspartate to multi-L-arginyl-poly-L-aspartic acid (cyanophycin; a water-insoluble reserve polymer).</text>
</comment>
<dbReference type="Pfam" id="PF02222">
    <property type="entry name" value="ATP-grasp"/>
    <property type="match status" value="1"/>
</dbReference>
<name>A0A5B8A1J2_9BACT</name>
<keyword evidence="7 15" id="KW-0436">Ligase</keyword>
<dbReference type="OrthoDB" id="9803907at2"/>
<evidence type="ECO:0000256" key="5">
    <source>
        <dbReference type="ARBA" id="ARBA00013005"/>
    </source>
</evidence>
<keyword evidence="16" id="KW-1185">Reference proteome</keyword>
<evidence type="ECO:0000256" key="6">
    <source>
        <dbReference type="ARBA" id="ARBA00022036"/>
    </source>
</evidence>
<comment type="catalytic activity">
    <reaction evidence="12">
        <text>[L-4-(L-arginin-2-N-yl)aspartate](n) + L-aspartate + ATP = [L-4-(L-arginin-2-N-yl)aspartate](n)-L-aspartate + ADP + phosphate + H(+)</text>
        <dbReference type="Rhea" id="RHEA:13277"/>
        <dbReference type="Rhea" id="RHEA-COMP:13728"/>
        <dbReference type="Rhea" id="RHEA-COMP:13733"/>
        <dbReference type="ChEBI" id="CHEBI:15378"/>
        <dbReference type="ChEBI" id="CHEBI:29991"/>
        <dbReference type="ChEBI" id="CHEBI:30616"/>
        <dbReference type="ChEBI" id="CHEBI:43474"/>
        <dbReference type="ChEBI" id="CHEBI:137986"/>
        <dbReference type="ChEBI" id="CHEBI:137990"/>
        <dbReference type="ChEBI" id="CHEBI:456216"/>
        <dbReference type="EC" id="6.3.2.29"/>
    </reaction>
</comment>
<dbReference type="Gene3D" id="3.90.190.20">
    <property type="entry name" value="Mur ligase, C-terminal domain"/>
    <property type="match status" value="1"/>
</dbReference>
<evidence type="ECO:0000256" key="4">
    <source>
        <dbReference type="ARBA" id="ARBA00012968"/>
    </source>
</evidence>
<dbReference type="EC" id="6.3.2.30" evidence="4"/>
<dbReference type="InterPro" id="IPR011761">
    <property type="entry name" value="ATP-grasp"/>
</dbReference>
<keyword evidence="9 13" id="KW-0067">ATP-binding</keyword>
<dbReference type="SUPFAM" id="SSF53244">
    <property type="entry name" value="MurD-like peptide ligases, peptide-binding domain"/>
    <property type="match status" value="1"/>
</dbReference>
<evidence type="ECO:0000256" key="3">
    <source>
        <dbReference type="ARBA" id="ARBA00011738"/>
    </source>
</evidence>
<dbReference type="Proteomes" id="UP000305398">
    <property type="component" value="Chromosome"/>
</dbReference>
<evidence type="ECO:0000259" key="14">
    <source>
        <dbReference type="PROSITE" id="PS50975"/>
    </source>
</evidence>
<protein>
    <recommendedName>
        <fullName evidence="6">Cyanophycin synthetase</fullName>
        <ecNumber evidence="5">6.3.2.29</ecNumber>
        <ecNumber evidence="4">6.3.2.30</ecNumber>
    </recommendedName>
    <alternativeName>
        <fullName evidence="10">Cyanophycin synthase</fullName>
    </alternativeName>
</protein>
<dbReference type="InterPro" id="IPR044019">
    <property type="entry name" value="Cyanophycin_syn_N"/>
</dbReference>
<comment type="similarity">
    <text evidence="2">In the C-terminal section; belongs to the MurCDEF family.</text>
</comment>
<keyword evidence="8 13" id="KW-0547">Nucleotide-binding</keyword>
<dbReference type="SUPFAM" id="SSF53623">
    <property type="entry name" value="MurD-like peptide ligases, catalytic domain"/>
    <property type="match status" value="1"/>
</dbReference>
<dbReference type="RefSeq" id="WP_139516332.1">
    <property type="nucleotide sequence ID" value="NZ_CP040896.1"/>
</dbReference>
<dbReference type="GO" id="GO:0071161">
    <property type="term" value="F:cyanophycin synthetase activity (L-arginine-adding)"/>
    <property type="evidence" value="ECO:0007669"/>
    <property type="project" value="UniProtKB-EC"/>
</dbReference>
<dbReference type="NCBIfam" id="TIGR02068">
    <property type="entry name" value="cya_phycin_syn"/>
    <property type="match status" value="1"/>
</dbReference>
<evidence type="ECO:0000256" key="8">
    <source>
        <dbReference type="ARBA" id="ARBA00022741"/>
    </source>
</evidence>
<dbReference type="Pfam" id="PF18921">
    <property type="entry name" value="Cyanophycin_syn"/>
    <property type="match status" value="1"/>
</dbReference>
<reference evidence="15 16" key="1">
    <citation type="submission" date="2019-06" db="EMBL/GenBank/DDBJ databases">
        <authorList>
            <person name="Srinivasan S."/>
        </authorList>
    </citation>
    <scope>NUCLEOTIDE SEQUENCE [LARGE SCALE GENOMIC DNA]</scope>
    <source>
        <strain evidence="15 16">17J68-5</strain>
    </source>
</reference>